<keyword evidence="2" id="KW-1185">Reference proteome</keyword>
<dbReference type="KEGG" id="pbi:103054904"/>
<feature type="compositionally biased region" description="Basic and acidic residues" evidence="1">
    <location>
        <begin position="130"/>
        <end position="141"/>
    </location>
</feature>
<dbReference type="GeneID" id="103054904"/>
<feature type="compositionally biased region" description="Polar residues" evidence="1">
    <location>
        <begin position="1"/>
        <end position="21"/>
    </location>
</feature>
<dbReference type="AlphaFoldDB" id="A0A9F2R3G1"/>
<dbReference type="RefSeq" id="XP_007434566.1">
    <property type="nucleotide sequence ID" value="XM_007434504.3"/>
</dbReference>
<dbReference type="OMA" id="CACELEL"/>
<dbReference type="OrthoDB" id="250548at2759"/>
<dbReference type="Proteomes" id="UP000695026">
    <property type="component" value="Unplaced"/>
</dbReference>
<evidence type="ECO:0000313" key="3">
    <source>
        <dbReference type="RefSeq" id="XP_007434566.1"/>
    </source>
</evidence>
<sequence length="163" mass="19032">MSSQRGNVSRTRAQRHQNAQAFRNDKYDTSAQRKKINAKLHEGLCQHCKEVLEWRVKFNKYKPLTQAKKCIKCLQKTVKDSYHIICKSCACELELCAKCGKREDVVIPIQTNLENTEEKPSQNHRRQKNRKDVFEKGDEKNLSGLEDEDEDLDLLTKQIKNLN</sequence>
<accession>A0A9F2R3G1</accession>
<dbReference type="PANTHER" id="PTHR22876:SF5">
    <property type="entry name" value="CHROMOSOME 9 OPEN READING FRAME 85"/>
    <property type="match status" value="1"/>
</dbReference>
<feature type="region of interest" description="Disordered" evidence="1">
    <location>
        <begin position="115"/>
        <end position="145"/>
    </location>
</feature>
<proteinExistence type="predicted"/>
<evidence type="ECO:0000256" key="1">
    <source>
        <dbReference type="SAM" id="MobiDB-lite"/>
    </source>
</evidence>
<organism evidence="2 3">
    <name type="scientific">Python bivittatus</name>
    <name type="common">Burmese python</name>
    <name type="synonym">Python molurus bivittatus</name>
    <dbReference type="NCBI Taxonomy" id="176946"/>
    <lineage>
        <taxon>Eukaryota</taxon>
        <taxon>Metazoa</taxon>
        <taxon>Chordata</taxon>
        <taxon>Craniata</taxon>
        <taxon>Vertebrata</taxon>
        <taxon>Euteleostomi</taxon>
        <taxon>Lepidosauria</taxon>
        <taxon>Squamata</taxon>
        <taxon>Bifurcata</taxon>
        <taxon>Unidentata</taxon>
        <taxon>Episquamata</taxon>
        <taxon>Toxicofera</taxon>
        <taxon>Serpentes</taxon>
        <taxon>Henophidia</taxon>
        <taxon>Pythonidae</taxon>
        <taxon>Python</taxon>
    </lineage>
</organism>
<gene>
    <name evidence="3" type="primary">CUNH9orf85</name>
</gene>
<dbReference type="PANTHER" id="PTHR22876">
    <property type="entry name" value="ZGC:101016"/>
    <property type="match status" value="1"/>
</dbReference>
<feature type="region of interest" description="Disordered" evidence="1">
    <location>
        <begin position="1"/>
        <end position="28"/>
    </location>
</feature>
<evidence type="ECO:0000313" key="2">
    <source>
        <dbReference type="Proteomes" id="UP000695026"/>
    </source>
</evidence>
<protein>
    <submittedName>
        <fullName evidence="3">Uncharacterized protein C9orf85 homolog</fullName>
    </submittedName>
</protein>
<dbReference type="InterPro" id="IPR019351">
    <property type="entry name" value="DUF2039"/>
</dbReference>
<dbReference type="CTD" id="103187199"/>
<name>A0A9F2R3G1_PYTBI</name>
<reference evidence="3" key="1">
    <citation type="submission" date="2025-08" db="UniProtKB">
        <authorList>
            <consortium name="RefSeq"/>
        </authorList>
    </citation>
    <scope>IDENTIFICATION</scope>
    <source>
        <tissue evidence="3">Liver</tissue>
    </source>
</reference>
<dbReference type="Pfam" id="PF10217">
    <property type="entry name" value="DUF2039"/>
    <property type="match status" value="1"/>
</dbReference>